<evidence type="ECO:0000313" key="3">
    <source>
        <dbReference type="EMBL" id="KAK7500115.1"/>
    </source>
</evidence>
<feature type="compositionally biased region" description="Polar residues" evidence="1">
    <location>
        <begin position="474"/>
        <end position="484"/>
    </location>
</feature>
<dbReference type="PANTHER" id="PTHR31650">
    <property type="entry name" value="O-ACYLTRANSFERASE (WSD1-LIKE) FAMILY PROTEIN"/>
    <property type="match status" value="1"/>
</dbReference>
<keyword evidence="4" id="KW-1185">Reference proteome</keyword>
<gene>
    <name evidence="3" type="ORF">BaRGS_00008662</name>
</gene>
<name>A0ABD0LLB2_9CAEN</name>
<evidence type="ECO:0000313" key="4">
    <source>
        <dbReference type="Proteomes" id="UP001519460"/>
    </source>
</evidence>
<feature type="compositionally biased region" description="Low complexity" evidence="1">
    <location>
        <begin position="458"/>
        <end position="473"/>
    </location>
</feature>
<comment type="caution">
    <text evidence="3">The sequence shown here is derived from an EMBL/GenBank/DDBJ whole genome shotgun (WGS) entry which is preliminary data.</text>
</comment>
<dbReference type="AlphaFoldDB" id="A0ABD0LLB2"/>
<dbReference type="Pfam" id="PF06974">
    <property type="entry name" value="WS_DGAT_C"/>
    <property type="match status" value="1"/>
</dbReference>
<dbReference type="PANTHER" id="PTHR31650:SF1">
    <property type="entry name" value="WAX ESTER SYNTHASE_DIACYLGLYCEROL ACYLTRANSFERASE 4-RELATED"/>
    <property type="match status" value="1"/>
</dbReference>
<sequence length="559" mass="62528">MASEPLSLDHPLWEIQVMHNFREPRDTVLLFRVHLAMADGASMVRILENAIVDSQQTSQPKAGFGVEAANMSPLKAFFLGPITFCRRYLFKKSDFNLLHGRHVHPCGEMAVAWSEPFSLSAAVRVKQVARCTLSELLISVVAGNMRTYMQVNGIPHPYNIHCALPVDFRSDYPSGGTVSGAGSNPVSVAEVGNHYSMAVLPLATNTEGSIPRLWKTKLQLEKFKSSPEAAIISGAQWFTCSVLPVSAFQRLWNRIYSRCTCMVANLAGPESSLKLDSREIKCMLYWVPPLDHVAITISFLTYADQVRMAVISDRAVLPNPELLTRDFIYKLETMSKLLAHRRIPGEQLSSRMESMHMLSSYTLDDLTSEQIQLQMALVQQELHDMKLQLEAGSSHRLTANDTHLCQRIEQLKERSRELLMYLRKRRAAEAENAVILSEEDELMDSDSDRQRPFRRRTLSMSSKMSTASVSSTMRPLSTASLSNQPSPSHAFPPPWPDFGAQDGDRFGMLPSEGSVGGASGPGSKKHGYNYRQRLSTMEEFEMDESLIVSSADARKCNTY</sequence>
<dbReference type="EMBL" id="JACVVK020000039">
    <property type="protein sequence ID" value="KAK7500115.1"/>
    <property type="molecule type" value="Genomic_DNA"/>
</dbReference>
<accession>A0ABD0LLB2</accession>
<feature type="domain" description="O-acyltransferase WSD1 C-terminal" evidence="2">
    <location>
        <begin position="192"/>
        <end position="334"/>
    </location>
</feature>
<reference evidence="3 4" key="1">
    <citation type="journal article" date="2023" name="Sci. Data">
        <title>Genome assembly of the Korean intertidal mud-creeper Batillaria attramentaria.</title>
        <authorList>
            <person name="Patra A.K."/>
            <person name="Ho P.T."/>
            <person name="Jun S."/>
            <person name="Lee S.J."/>
            <person name="Kim Y."/>
            <person name="Won Y.J."/>
        </authorList>
    </citation>
    <scope>NUCLEOTIDE SEQUENCE [LARGE SCALE GENOMIC DNA]</scope>
    <source>
        <strain evidence="3">Wonlab-2016</strain>
    </source>
</reference>
<organism evidence="3 4">
    <name type="scientific">Batillaria attramentaria</name>
    <dbReference type="NCBI Taxonomy" id="370345"/>
    <lineage>
        <taxon>Eukaryota</taxon>
        <taxon>Metazoa</taxon>
        <taxon>Spiralia</taxon>
        <taxon>Lophotrochozoa</taxon>
        <taxon>Mollusca</taxon>
        <taxon>Gastropoda</taxon>
        <taxon>Caenogastropoda</taxon>
        <taxon>Sorbeoconcha</taxon>
        <taxon>Cerithioidea</taxon>
        <taxon>Batillariidae</taxon>
        <taxon>Batillaria</taxon>
    </lineage>
</organism>
<evidence type="ECO:0000259" key="2">
    <source>
        <dbReference type="Pfam" id="PF06974"/>
    </source>
</evidence>
<dbReference type="InterPro" id="IPR009721">
    <property type="entry name" value="O-acyltransferase_WSD1_C"/>
</dbReference>
<dbReference type="InterPro" id="IPR045034">
    <property type="entry name" value="O-acyltransferase_WSD1-like"/>
</dbReference>
<protein>
    <recommendedName>
        <fullName evidence="2">O-acyltransferase WSD1 C-terminal domain-containing protein</fullName>
    </recommendedName>
</protein>
<proteinExistence type="predicted"/>
<dbReference type="Proteomes" id="UP001519460">
    <property type="component" value="Unassembled WGS sequence"/>
</dbReference>
<feature type="region of interest" description="Disordered" evidence="1">
    <location>
        <begin position="441"/>
        <end position="528"/>
    </location>
</feature>
<evidence type="ECO:0000256" key="1">
    <source>
        <dbReference type="SAM" id="MobiDB-lite"/>
    </source>
</evidence>